<protein>
    <submittedName>
        <fullName evidence="1">Uncharacterized protein</fullName>
    </submittedName>
</protein>
<sequence>FLGGVESEAPLIVARPPRGFVAGL</sequence>
<evidence type="ECO:0000313" key="1">
    <source>
        <dbReference type="EMBL" id="SVA11770.1"/>
    </source>
</evidence>
<feature type="non-terminal residue" evidence="1">
    <location>
        <position position="1"/>
    </location>
</feature>
<gene>
    <name evidence="1" type="ORF">METZ01_LOCUS64624</name>
</gene>
<organism evidence="1">
    <name type="scientific">marine metagenome</name>
    <dbReference type="NCBI Taxonomy" id="408172"/>
    <lineage>
        <taxon>unclassified sequences</taxon>
        <taxon>metagenomes</taxon>
        <taxon>ecological metagenomes</taxon>
    </lineage>
</organism>
<feature type="non-terminal residue" evidence="1">
    <location>
        <position position="24"/>
    </location>
</feature>
<accession>A0A381T6G0</accession>
<dbReference type="AlphaFoldDB" id="A0A381T6G0"/>
<name>A0A381T6G0_9ZZZZ</name>
<dbReference type="EMBL" id="UINC01004099">
    <property type="protein sequence ID" value="SVA11770.1"/>
    <property type="molecule type" value="Genomic_DNA"/>
</dbReference>
<reference evidence="1" key="1">
    <citation type="submission" date="2018-05" db="EMBL/GenBank/DDBJ databases">
        <authorList>
            <person name="Lanie J.A."/>
            <person name="Ng W.-L."/>
            <person name="Kazmierczak K.M."/>
            <person name="Andrzejewski T.M."/>
            <person name="Davidsen T.M."/>
            <person name="Wayne K.J."/>
            <person name="Tettelin H."/>
            <person name="Glass J.I."/>
            <person name="Rusch D."/>
            <person name="Podicherti R."/>
            <person name="Tsui H.-C.T."/>
            <person name="Winkler M.E."/>
        </authorList>
    </citation>
    <scope>NUCLEOTIDE SEQUENCE</scope>
</reference>
<proteinExistence type="predicted"/>